<dbReference type="STRING" id="2316362.A0A4Q2DI55"/>
<dbReference type="Pfam" id="PF08264">
    <property type="entry name" value="Anticodon_1"/>
    <property type="match status" value="1"/>
</dbReference>
<evidence type="ECO:0000256" key="1">
    <source>
        <dbReference type="ARBA" id="ARBA00005594"/>
    </source>
</evidence>
<dbReference type="InterPro" id="IPR014729">
    <property type="entry name" value="Rossmann-like_a/b/a_fold"/>
</dbReference>
<dbReference type="Gene3D" id="3.40.50.620">
    <property type="entry name" value="HUPs"/>
    <property type="match status" value="1"/>
</dbReference>
<sequence>MESIGVPPSEIKKFADSLYWLTYFPPIAIGVITPRGNIEQLAKPLASIIIGTKIKASFVANPEVCVLPMDNVLATKPEFYRNDPSWATIDPEPDPDPVHFNLRRHDRPCYRQATQDPSPKGYRAACKGQGDFVQGGIRSEQHDQGCLAFAYAEPEDSVLSRSADECVVALMDQWYLDYGEPDCKKQTEGCVLFIYHDEEACVLINGLFDSIQVAGQDERVHPRDSMRLPGDFGLAELVGLCMNLWFGIFLVESLTDSTIYMSYYTDAHLLHEKAGALRHEYEHLYPFDIRSSARDLVPSHLTFALYNHAALFPEYKWPLSMRTNGYLMLNGKKTSKSTGNSLTLREAIEMFVADARLSLADAGDGLEDANFEEKTANANILRVHTLLGWCEDTVKDRANLRTGPQNYHDAVFENEVNDLINVTMKPTGTVKSPATSVCTAALLITPIAPHFAEQIWCDILSEPKSIQHALWPTPSTPIDPTIIEAGLYMRGVIKTICNAEINLLQMLQKVAKGKKVTTDSAPFDPKKLKSVRIYVAKELLEWQNTAVQTYDEKEGVKKRMAQYGAQTAFRRTLPFSERAIPQELLPSLNLVDAEVLSIEEAKQHEGEPGFTKSIIDTSGPGAPAFEYRNATV</sequence>
<name>A0A4Q2DI55_9AGAR</name>
<dbReference type="InterPro" id="IPR004493">
    <property type="entry name" value="Leu-tRNA-synth_Ia_arc/euk"/>
</dbReference>
<evidence type="ECO:0000313" key="9">
    <source>
        <dbReference type="EMBL" id="RXW19439.1"/>
    </source>
</evidence>
<keyword evidence="4" id="KW-0067">ATP-binding</keyword>
<comment type="similarity">
    <text evidence="1">Belongs to the class-I aminoacyl-tRNA synthetase family.</text>
</comment>
<evidence type="ECO:0000256" key="3">
    <source>
        <dbReference type="ARBA" id="ARBA00022741"/>
    </source>
</evidence>
<dbReference type="GO" id="GO:0004823">
    <property type="term" value="F:leucine-tRNA ligase activity"/>
    <property type="evidence" value="ECO:0007669"/>
    <property type="project" value="UniProtKB-EC"/>
</dbReference>
<reference evidence="9 10" key="1">
    <citation type="submission" date="2019-01" db="EMBL/GenBank/DDBJ databases">
        <title>Draft genome sequence of Psathyrella aberdarensis IHI B618.</title>
        <authorList>
            <person name="Buettner E."/>
            <person name="Kellner H."/>
        </authorList>
    </citation>
    <scope>NUCLEOTIDE SEQUENCE [LARGE SCALE GENOMIC DNA]</scope>
    <source>
        <strain evidence="9 10">IHI B618</strain>
    </source>
</reference>
<dbReference type="InterPro" id="IPR013155">
    <property type="entry name" value="M/V/L/I-tRNA-synth_anticd-bd"/>
</dbReference>
<evidence type="ECO:0000256" key="6">
    <source>
        <dbReference type="ARBA" id="ARBA00023146"/>
    </source>
</evidence>
<keyword evidence="2" id="KW-0436">Ligase</keyword>
<dbReference type="AlphaFoldDB" id="A0A4Q2DI55"/>
<proteinExistence type="inferred from homology"/>
<evidence type="ECO:0000313" key="10">
    <source>
        <dbReference type="Proteomes" id="UP000290288"/>
    </source>
</evidence>
<keyword evidence="6" id="KW-0030">Aminoacyl-tRNA synthetase</keyword>
<dbReference type="EMBL" id="SDEE01000202">
    <property type="protein sequence ID" value="RXW19439.1"/>
    <property type="molecule type" value="Genomic_DNA"/>
</dbReference>
<organism evidence="9 10">
    <name type="scientific">Candolleomyces aberdarensis</name>
    <dbReference type="NCBI Taxonomy" id="2316362"/>
    <lineage>
        <taxon>Eukaryota</taxon>
        <taxon>Fungi</taxon>
        <taxon>Dikarya</taxon>
        <taxon>Basidiomycota</taxon>
        <taxon>Agaricomycotina</taxon>
        <taxon>Agaricomycetes</taxon>
        <taxon>Agaricomycetidae</taxon>
        <taxon>Agaricales</taxon>
        <taxon>Agaricineae</taxon>
        <taxon>Psathyrellaceae</taxon>
        <taxon>Candolleomyces</taxon>
    </lineage>
</organism>
<protein>
    <recommendedName>
        <fullName evidence="8">Methionyl/Valyl/Leucyl/Isoleucyl-tRNA synthetase anticodon-binding domain-containing protein</fullName>
    </recommendedName>
</protein>
<keyword evidence="5" id="KW-0648">Protein biosynthesis</keyword>
<accession>A0A4Q2DI55</accession>
<feature type="domain" description="Methionyl/Valyl/Leucyl/Isoleucyl-tRNA synthetase anticodon-binding" evidence="8">
    <location>
        <begin position="435"/>
        <end position="496"/>
    </location>
</feature>
<dbReference type="SUPFAM" id="SSF52374">
    <property type="entry name" value="Nucleotidylyl transferase"/>
    <property type="match status" value="1"/>
</dbReference>
<keyword evidence="10" id="KW-1185">Reference proteome</keyword>
<dbReference type="OrthoDB" id="10249672at2759"/>
<evidence type="ECO:0000256" key="2">
    <source>
        <dbReference type="ARBA" id="ARBA00022598"/>
    </source>
</evidence>
<evidence type="ECO:0000256" key="5">
    <source>
        <dbReference type="ARBA" id="ARBA00022917"/>
    </source>
</evidence>
<dbReference type="GO" id="GO:0005524">
    <property type="term" value="F:ATP binding"/>
    <property type="evidence" value="ECO:0007669"/>
    <property type="project" value="UniProtKB-KW"/>
</dbReference>
<dbReference type="PANTHER" id="PTHR45794:SF1">
    <property type="entry name" value="LEUCINE--TRNA LIGASE, CYTOPLASMIC"/>
    <property type="match status" value="1"/>
</dbReference>
<dbReference type="InterPro" id="IPR009080">
    <property type="entry name" value="tRNAsynth_Ia_anticodon-bd"/>
</dbReference>
<evidence type="ECO:0000256" key="4">
    <source>
        <dbReference type="ARBA" id="ARBA00022840"/>
    </source>
</evidence>
<comment type="caution">
    <text evidence="9">The sequence shown here is derived from an EMBL/GenBank/DDBJ whole genome shotgun (WGS) entry which is preliminary data.</text>
</comment>
<evidence type="ECO:0000259" key="8">
    <source>
        <dbReference type="Pfam" id="PF08264"/>
    </source>
</evidence>
<dbReference type="PANTHER" id="PTHR45794">
    <property type="entry name" value="LEUCYL-TRNA SYNTHETASE"/>
    <property type="match status" value="1"/>
</dbReference>
<evidence type="ECO:0000256" key="7">
    <source>
        <dbReference type="ARBA" id="ARBA00047469"/>
    </source>
</evidence>
<comment type="catalytic activity">
    <reaction evidence="7">
        <text>tRNA(Leu) + L-leucine + ATP = L-leucyl-tRNA(Leu) + AMP + diphosphate</text>
        <dbReference type="Rhea" id="RHEA:11688"/>
        <dbReference type="Rhea" id="RHEA-COMP:9613"/>
        <dbReference type="Rhea" id="RHEA-COMP:9622"/>
        <dbReference type="ChEBI" id="CHEBI:30616"/>
        <dbReference type="ChEBI" id="CHEBI:33019"/>
        <dbReference type="ChEBI" id="CHEBI:57427"/>
        <dbReference type="ChEBI" id="CHEBI:78442"/>
        <dbReference type="ChEBI" id="CHEBI:78494"/>
        <dbReference type="ChEBI" id="CHEBI:456215"/>
        <dbReference type="EC" id="6.1.1.4"/>
    </reaction>
</comment>
<keyword evidence="3" id="KW-0547">Nucleotide-binding</keyword>
<dbReference type="GO" id="GO:0006429">
    <property type="term" value="P:leucyl-tRNA aminoacylation"/>
    <property type="evidence" value="ECO:0007669"/>
    <property type="project" value="InterPro"/>
</dbReference>
<gene>
    <name evidence="9" type="ORF">EST38_g6424</name>
</gene>
<dbReference type="SUPFAM" id="SSF47323">
    <property type="entry name" value="Anticodon-binding domain of a subclass of class I aminoacyl-tRNA synthetases"/>
    <property type="match status" value="1"/>
</dbReference>
<dbReference type="Proteomes" id="UP000290288">
    <property type="component" value="Unassembled WGS sequence"/>
</dbReference>